<name>A0ABW0N786_9ACTN</name>
<keyword evidence="1" id="KW-1133">Transmembrane helix</keyword>
<proteinExistence type="predicted"/>
<sequence>MSALAGNRWLRRLAGGTAVFVVLELALVLAKTDPDPLRLALLVATCVGVLGLILDALADGGAAWEVTVEQPSARAGGDPRLARYVGLLEAHRTARSQDTALRDRLAALADQVLRQRHGVRRDDPRAAELLGPELVAVLDGAPRRLAPAEIDRYLTRIEEL</sequence>
<dbReference type="RefSeq" id="WP_345174967.1">
    <property type="nucleotide sequence ID" value="NZ_BAABFQ010000005.1"/>
</dbReference>
<protein>
    <submittedName>
        <fullName evidence="2">Uncharacterized protein</fullName>
    </submittedName>
</protein>
<keyword evidence="1" id="KW-0472">Membrane</keyword>
<comment type="caution">
    <text evidence="2">The sequence shown here is derived from an EMBL/GenBank/DDBJ whole genome shotgun (WGS) entry which is preliminary data.</text>
</comment>
<accession>A0ABW0N786</accession>
<feature type="transmembrane region" description="Helical" evidence="1">
    <location>
        <begin position="40"/>
        <end position="58"/>
    </location>
</feature>
<dbReference type="Proteomes" id="UP001595956">
    <property type="component" value="Unassembled WGS sequence"/>
</dbReference>
<evidence type="ECO:0000313" key="2">
    <source>
        <dbReference type="EMBL" id="MFC5494917.1"/>
    </source>
</evidence>
<organism evidence="2 3">
    <name type="scientific">Nocardioides caricicola</name>
    <dbReference type="NCBI Taxonomy" id="634770"/>
    <lineage>
        <taxon>Bacteria</taxon>
        <taxon>Bacillati</taxon>
        <taxon>Actinomycetota</taxon>
        <taxon>Actinomycetes</taxon>
        <taxon>Propionibacteriales</taxon>
        <taxon>Nocardioidaceae</taxon>
        <taxon>Nocardioides</taxon>
    </lineage>
</organism>
<evidence type="ECO:0000256" key="1">
    <source>
        <dbReference type="SAM" id="Phobius"/>
    </source>
</evidence>
<keyword evidence="3" id="KW-1185">Reference proteome</keyword>
<reference evidence="3" key="1">
    <citation type="journal article" date="2019" name="Int. J. Syst. Evol. Microbiol.">
        <title>The Global Catalogue of Microorganisms (GCM) 10K type strain sequencing project: providing services to taxonomists for standard genome sequencing and annotation.</title>
        <authorList>
            <consortium name="The Broad Institute Genomics Platform"/>
            <consortium name="The Broad Institute Genome Sequencing Center for Infectious Disease"/>
            <person name="Wu L."/>
            <person name="Ma J."/>
        </authorList>
    </citation>
    <scope>NUCLEOTIDE SEQUENCE [LARGE SCALE GENOMIC DNA]</scope>
    <source>
        <strain evidence="3">KACC 13778</strain>
    </source>
</reference>
<evidence type="ECO:0000313" key="3">
    <source>
        <dbReference type="Proteomes" id="UP001595956"/>
    </source>
</evidence>
<gene>
    <name evidence="2" type="ORF">ACFPKY_17535</name>
</gene>
<keyword evidence="1" id="KW-0812">Transmembrane</keyword>
<dbReference type="EMBL" id="JBHSMD010000006">
    <property type="protein sequence ID" value="MFC5494917.1"/>
    <property type="molecule type" value="Genomic_DNA"/>
</dbReference>